<proteinExistence type="predicted"/>
<evidence type="ECO:0000313" key="3">
    <source>
        <dbReference type="EMBL" id="MBB3193790.1"/>
    </source>
</evidence>
<dbReference type="PANTHER" id="PTHR33308:SF9">
    <property type="entry name" value="PEPTIDOGLYCAN HYDROLASE FLGJ"/>
    <property type="match status" value="1"/>
</dbReference>
<dbReference type="PANTHER" id="PTHR33308">
    <property type="entry name" value="PEPTIDOGLYCAN HYDROLASE FLGJ"/>
    <property type="match status" value="1"/>
</dbReference>
<dbReference type="SUPFAM" id="SSF50494">
    <property type="entry name" value="Trypsin-like serine proteases"/>
    <property type="match status" value="1"/>
</dbReference>
<dbReference type="Pfam" id="PF13365">
    <property type="entry name" value="Trypsin_2"/>
    <property type="match status" value="1"/>
</dbReference>
<keyword evidence="1" id="KW-0378">Hydrolase</keyword>
<dbReference type="Pfam" id="PF01832">
    <property type="entry name" value="Glucosaminidase"/>
    <property type="match status" value="1"/>
</dbReference>
<feature type="domain" description="Mannosyl-glycoprotein endo-beta-N-acetylglucosamidase-like" evidence="2">
    <location>
        <begin position="238"/>
        <end position="392"/>
    </location>
</feature>
<keyword evidence="4" id="KW-1185">Reference proteome</keyword>
<evidence type="ECO:0000259" key="2">
    <source>
        <dbReference type="SMART" id="SM00047"/>
    </source>
</evidence>
<dbReference type="SMART" id="SM00047">
    <property type="entry name" value="LYZ2"/>
    <property type="match status" value="1"/>
</dbReference>
<dbReference type="InterPro" id="IPR009003">
    <property type="entry name" value="Peptidase_S1_PA"/>
</dbReference>
<sequence length="394" mass="42039">MAQFSCGDRLRYGRFEEGSSGCLVRFSAFPDRMLMLTAGHVVLPTFAQQGDAIVDNDTGALIGRLFSWTSIDGDPTADAALIWVDPAAVSPELRGLGVPRGVNLNPAVGERVLIVPPEGQEQPRVSSIKAVNQDIDVLVAGPGWADAPVINYKRQIFTSAPISQGGDSGAIALDGQGRVIGMVVATSLAEGTVITPIAPILANAAWGGLQLELVDAIPAGAQAPPQPGLPALAPATAPEEPPASPEAFIERIGAAAVASMRWSKVPAGFTIAQAALESNWGKSLLAVRGKNLFGVKATASWAGDVVLMETREFQNDQWIHVTARWRKYATWQDSLDDHARFFHENARYAKCFNFTQSEDFAQAVAAAGYATDPDYASKLIKTMRARGLKRFDDL</sequence>
<evidence type="ECO:0000313" key="4">
    <source>
        <dbReference type="Proteomes" id="UP000574369"/>
    </source>
</evidence>
<evidence type="ECO:0000256" key="1">
    <source>
        <dbReference type="ARBA" id="ARBA00022801"/>
    </source>
</evidence>
<organism evidence="3 4">
    <name type="scientific">Roseateles terrae</name>
    <dbReference type="NCBI Taxonomy" id="431060"/>
    <lineage>
        <taxon>Bacteria</taxon>
        <taxon>Pseudomonadati</taxon>
        <taxon>Pseudomonadota</taxon>
        <taxon>Betaproteobacteria</taxon>
        <taxon>Burkholderiales</taxon>
        <taxon>Sphaerotilaceae</taxon>
        <taxon>Roseateles</taxon>
    </lineage>
</organism>
<dbReference type="Gene3D" id="1.10.530.10">
    <property type="match status" value="1"/>
</dbReference>
<dbReference type="Gene3D" id="2.40.10.120">
    <property type="match status" value="1"/>
</dbReference>
<dbReference type="Gene3D" id="2.10.70.40">
    <property type="entry name" value="peptidoglycan hydrolase"/>
    <property type="match status" value="1"/>
</dbReference>
<name>A0ABR6GNV4_9BURK</name>
<comment type="caution">
    <text evidence="3">The sequence shown here is derived from an EMBL/GenBank/DDBJ whole genome shotgun (WGS) entry which is preliminary data.</text>
</comment>
<dbReference type="InterPro" id="IPR002901">
    <property type="entry name" value="MGlyc_endo_b_GlcNAc-like_dom"/>
</dbReference>
<dbReference type="RefSeq" id="WP_246409516.1">
    <property type="nucleotide sequence ID" value="NZ_JACHXO010000001.1"/>
</dbReference>
<dbReference type="EMBL" id="JACHXO010000001">
    <property type="protein sequence ID" value="MBB3193790.1"/>
    <property type="molecule type" value="Genomic_DNA"/>
</dbReference>
<gene>
    <name evidence="3" type="ORF">FHS28_001155</name>
</gene>
<dbReference type="Proteomes" id="UP000574369">
    <property type="component" value="Unassembled WGS sequence"/>
</dbReference>
<dbReference type="InterPro" id="IPR051056">
    <property type="entry name" value="Glycosyl_Hydrolase_73"/>
</dbReference>
<reference evidence="3 4" key="1">
    <citation type="submission" date="2020-08" db="EMBL/GenBank/DDBJ databases">
        <title>Genomic Encyclopedia of Type Strains, Phase III (KMG-III): the genomes of soil and plant-associated and newly described type strains.</title>
        <authorList>
            <person name="Whitman W."/>
        </authorList>
    </citation>
    <scope>NUCLEOTIDE SEQUENCE [LARGE SCALE GENOMIC DNA]</scope>
    <source>
        <strain evidence="3 4">CECT 7247</strain>
    </source>
</reference>
<accession>A0ABR6GNV4</accession>
<protein>
    <recommendedName>
        <fullName evidence="2">Mannosyl-glycoprotein endo-beta-N-acetylglucosamidase-like domain-containing protein</fullName>
    </recommendedName>
</protein>